<keyword evidence="8" id="KW-1185">Reference proteome</keyword>
<dbReference type="SUPFAM" id="SSF46785">
    <property type="entry name" value="Winged helix' DNA-binding domain"/>
    <property type="match status" value="1"/>
</dbReference>
<keyword evidence="2" id="KW-0805">Transcription regulation</keyword>
<dbReference type="PROSITE" id="PS50931">
    <property type="entry name" value="HTH_LYSR"/>
    <property type="match status" value="1"/>
</dbReference>
<evidence type="ECO:0000256" key="3">
    <source>
        <dbReference type="ARBA" id="ARBA00023125"/>
    </source>
</evidence>
<keyword evidence="3" id="KW-0238">DNA-binding</keyword>
<dbReference type="InterPro" id="IPR005119">
    <property type="entry name" value="LysR_subst-bd"/>
</dbReference>
<dbReference type="Pfam" id="PF00126">
    <property type="entry name" value="HTH_1"/>
    <property type="match status" value="1"/>
</dbReference>
<feature type="domain" description="HTH lysR-type" evidence="6">
    <location>
        <begin position="8"/>
        <end position="65"/>
    </location>
</feature>
<proteinExistence type="inferred from homology"/>
<dbReference type="Gene3D" id="1.10.10.10">
    <property type="entry name" value="Winged helix-like DNA-binding domain superfamily/Winged helix DNA-binding domain"/>
    <property type="match status" value="1"/>
</dbReference>
<dbReference type="RefSeq" id="WP_344335767.1">
    <property type="nucleotide sequence ID" value="NZ_BAAAKJ010000183.1"/>
</dbReference>
<evidence type="ECO:0000256" key="5">
    <source>
        <dbReference type="SAM" id="MobiDB-lite"/>
    </source>
</evidence>
<dbReference type="Pfam" id="PF03466">
    <property type="entry name" value="LysR_substrate"/>
    <property type="match status" value="1"/>
</dbReference>
<reference evidence="8" key="1">
    <citation type="journal article" date="2019" name="Int. J. Syst. Evol. Microbiol.">
        <title>The Global Catalogue of Microorganisms (GCM) 10K type strain sequencing project: providing services to taxonomists for standard genome sequencing and annotation.</title>
        <authorList>
            <consortium name="The Broad Institute Genomics Platform"/>
            <consortium name="The Broad Institute Genome Sequencing Center for Infectious Disease"/>
            <person name="Wu L."/>
            <person name="Ma J."/>
        </authorList>
    </citation>
    <scope>NUCLEOTIDE SEQUENCE [LARGE SCALE GENOMIC DNA]</scope>
    <source>
        <strain evidence="8">JCM 12393</strain>
    </source>
</reference>
<evidence type="ECO:0000313" key="7">
    <source>
        <dbReference type="EMBL" id="GAA1396883.1"/>
    </source>
</evidence>
<feature type="region of interest" description="Disordered" evidence="5">
    <location>
        <begin position="302"/>
        <end position="342"/>
    </location>
</feature>
<dbReference type="EMBL" id="BAAAKJ010000183">
    <property type="protein sequence ID" value="GAA1396883.1"/>
    <property type="molecule type" value="Genomic_DNA"/>
</dbReference>
<dbReference type="PANTHER" id="PTHR30126">
    <property type="entry name" value="HTH-TYPE TRANSCRIPTIONAL REGULATOR"/>
    <property type="match status" value="1"/>
</dbReference>
<accession>A0ABP4IRB2</accession>
<dbReference type="InterPro" id="IPR000847">
    <property type="entry name" value="LysR_HTH_N"/>
</dbReference>
<organism evidence="7 8">
    <name type="scientific">Kitasatospora putterlickiae</name>
    <dbReference type="NCBI Taxonomy" id="221725"/>
    <lineage>
        <taxon>Bacteria</taxon>
        <taxon>Bacillati</taxon>
        <taxon>Actinomycetota</taxon>
        <taxon>Actinomycetes</taxon>
        <taxon>Kitasatosporales</taxon>
        <taxon>Streptomycetaceae</taxon>
        <taxon>Kitasatospora</taxon>
    </lineage>
</organism>
<feature type="compositionally biased region" description="Basic and acidic residues" evidence="5">
    <location>
        <begin position="330"/>
        <end position="342"/>
    </location>
</feature>
<dbReference type="InterPro" id="IPR036388">
    <property type="entry name" value="WH-like_DNA-bd_sf"/>
</dbReference>
<evidence type="ECO:0000256" key="1">
    <source>
        <dbReference type="ARBA" id="ARBA00009437"/>
    </source>
</evidence>
<comment type="caution">
    <text evidence="7">The sequence shown here is derived from an EMBL/GenBank/DDBJ whole genome shotgun (WGS) entry which is preliminary data.</text>
</comment>
<evidence type="ECO:0000313" key="8">
    <source>
        <dbReference type="Proteomes" id="UP001499863"/>
    </source>
</evidence>
<evidence type="ECO:0000256" key="2">
    <source>
        <dbReference type="ARBA" id="ARBA00023015"/>
    </source>
</evidence>
<dbReference type="PANTHER" id="PTHR30126:SF39">
    <property type="entry name" value="HTH-TYPE TRANSCRIPTIONAL REGULATOR CYSL"/>
    <property type="match status" value="1"/>
</dbReference>
<keyword evidence="4" id="KW-0804">Transcription</keyword>
<comment type="similarity">
    <text evidence="1">Belongs to the LysR transcriptional regulatory family.</text>
</comment>
<evidence type="ECO:0000256" key="4">
    <source>
        <dbReference type="ARBA" id="ARBA00023163"/>
    </source>
</evidence>
<dbReference type="InterPro" id="IPR036390">
    <property type="entry name" value="WH_DNA-bd_sf"/>
</dbReference>
<protein>
    <submittedName>
        <fullName evidence="7">LysR family transcriptional regulator</fullName>
    </submittedName>
</protein>
<dbReference type="SUPFAM" id="SSF53850">
    <property type="entry name" value="Periplasmic binding protein-like II"/>
    <property type="match status" value="1"/>
</dbReference>
<feature type="compositionally biased region" description="Low complexity" evidence="5">
    <location>
        <begin position="310"/>
        <end position="324"/>
    </location>
</feature>
<name>A0ABP4IRB2_9ACTN</name>
<evidence type="ECO:0000259" key="6">
    <source>
        <dbReference type="PROSITE" id="PS50931"/>
    </source>
</evidence>
<dbReference type="Gene3D" id="3.40.190.290">
    <property type="match status" value="1"/>
</dbReference>
<sequence>MALSPRVPELGALELLLAVARLGGVGRAAAELGVSQPTASARIKGMERQIGVSLLERSPRGSRPTEAGRLVVEWARQVVEAAQALDAGIDALRERRDARLIVVASLTVAEYLMPGWLLALHAVSPGTAVTLRTANSADVAGHVLAGEADLGFVEGPLPPAGLAGAVVAADRLVVVVAPDHPWARRRSPLSARELAETPLVLREPGSGTREVLEMALAPYGGTAPPRLELASSTALKAAAMTGAGPVCLSELAVVEELATRRLVAVRLAEELDLRRPLRAVWPAGQRPTGPARELLALTRRTAGTHQARMAQARALPPKAARKPAGSAERPALRVRPDRSSRS</sequence>
<dbReference type="Proteomes" id="UP001499863">
    <property type="component" value="Unassembled WGS sequence"/>
</dbReference>
<gene>
    <name evidence="7" type="ORF">GCM10009639_33560</name>
</gene>
<dbReference type="PRINTS" id="PR00039">
    <property type="entry name" value="HTHLYSR"/>
</dbReference>